<dbReference type="AlphaFoldDB" id="A0A552V829"/>
<comment type="caution">
    <text evidence="1">The sequence shown here is derived from an EMBL/GenBank/DDBJ whole genome shotgun (WGS) entry which is preliminary data.</text>
</comment>
<keyword evidence="2" id="KW-1185">Reference proteome</keyword>
<evidence type="ECO:0000313" key="2">
    <source>
        <dbReference type="Proteomes" id="UP000320643"/>
    </source>
</evidence>
<dbReference type="EMBL" id="VJVZ01000002">
    <property type="protein sequence ID" value="TRW26627.1"/>
    <property type="molecule type" value="Genomic_DNA"/>
</dbReference>
<gene>
    <name evidence="1" type="ORF">FMM05_04420</name>
</gene>
<protein>
    <submittedName>
        <fullName evidence="1">Uncharacterized protein</fullName>
    </submittedName>
</protein>
<accession>A0A552V829</accession>
<dbReference type="Proteomes" id="UP000320643">
    <property type="component" value="Unassembled WGS sequence"/>
</dbReference>
<reference evidence="1 2" key="1">
    <citation type="submission" date="2019-07" db="EMBL/GenBank/DDBJ databases">
        <title>Flavobacterium sp. nov., isolated from glacier ice.</title>
        <authorList>
            <person name="Liu Q."/>
            <person name="Xin Y.-H."/>
        </authorList>
    </citation>
    <scope>NUCLEOTIDE SEQUENCE [LARGE SCALE GENOMIC DNA]</scope>
    <source>
        <strain evidence="1 2">ZT4R6</strain>
    </source>
</reference>
<sequence length="84" mass="9927">MDAVKKLELLDWVLNLQNDSMLQKLWALKDEANTYPQDEIVGYSALGEPMNIAMYRARLEQGKKDYEEGRYTSHEDFLKEIDNW</sequence>
<name>A0A552V829_9FLAO</name>
<organism evidence="1 2">
    <name type="scientific">Flavobacterium zepuense</name>
    <dbReference type="NCBI Taxonomy" id="2593302"/>
    <lineage>
        <taxon>Bacteria</taxon>
        <taxon>Pseudomonadati</taxon>
        <taxon>Bacteroidota</taxon>
        <taxon>Flavobacteriia</taxon>
        <taxon>Flavobacteriales</taxon>
        <taxon>Flavobacteriaceae</taxon>
        <taxon>Flavobacterium</taxon>
    </lineage>
</organism>
<evidence type="ECO:0000313" key="1">
    <source>
        <dbReference type="EMBL" id="TRW26627.1"/>
    </source>
</evidence>
<dbReference type="OrthoDB" id="1446355at2"/>
<proteinExistence type="predicted"/>
<dbReference type="RefSeq" id="WP_143372125.1">
    <property type="nucleotide sequence ID" value="NZ_VJVZ01000002.1"/>
</dbReference>